<organism evidence="2 3">
    <name type="scientific">Trichinella papuae</name>
    <dbReference type="NCBI Taxonomy" id="268474"/>
    <lineage>
        <taxon>Eukaryota</taxon>
        <taxon>Metazoa</taxon>
        <taxon>Ecdysozoa</taxon>
        <taxon>Nematoda</taxon>
        <taxon>Enoplea</taxon>
        <taxon>Dorylaimia</taxon>
        <taxon>Trichinellida</taxon>
        <taxon>Trichinellidae</taxon>
        <taxon>Trichinella</taxon>
    </lineage>
</organism>
<accession>A0A0V1MN85</accession>
<feature type="transmembrane region" description="Helical" evidence="1">
    <location>
        <begin position="52"/>
        <end position="72"/>
    </location>
</feature>
<sequence length="87" mass="10370">MDCIKTLFSLNVFNEFTTQWKIYDFINLTNVINIIESGYFKIYNLTWNSHEIAIFFFGCLIAKVFGGKYSFFPTVQFCKKTRRKNQL</sequence>
<proteinExistence type="predicted"/>
<evidence type="ECO:0000313" key="2">
    <source>
        <dbReference type="EMBL" id="KRZ73024.1"/>
    </source>
</evidence>
<dbReference type="AlphaFoldDB" id="A0A0V1MN85"/>
<comment type="caution">
    <text evidence="2">The sequence shown here is derived from an EMBL/GenBank/DDBJ whole genome shotgun (WGS) entry which is preliminary data.</text>
</comment>
<keyword evidence="1" id="KW-0472">Membrane</keyword>
<name>A0A0V1MN85_9BILA</name>
<keyword evidence="1" id="KW-1133">Transmembrane helix</keyword>
<gene>
    <name evidence="2" type="ORF">T10_5515</name>
</gene>
<protein>
    <submittedName>
        <fullName evidence="2">Uncharacterized protein</fullName>
    </submittedName>
</protein>
<evidence type="ECO:0000256" key="1">
    <source>
        <dbReference type="SAM" id="Phobius"/>
    </source>
</evidence>
<evidence type="ECO:0000313" key="3">
    <source>
        <dbReference type="Proteomes" id="UP000054843"/>
    </source>
</evidence>
<dbReference type="Proteomes" id="UP000054843">
    <property type="component" value="Unassembled WGS sequence"/>
</dbReference>
<reference evidence="2 3" key="1">
    <citation type="submission" date="2015-01" db="EMBL/GenBank/DDBJ databases">
        <title>Evolution of Trichinella species and genotypes.</title>
        <authorList>
            <person name="Korhonen P.K."/>
            <person name="Edoardo P."/>
            <person name="Giuseppe L.R."/>
            <person name="Gasser R.B."/>
        </authorList>
    </citation>
    <scope>NUCLEOTIDE SEQUENCE [LARGE SCALE GENOMIC DNA]</scope>
    <source>
        <strain evidence="2">ISS1980</strain>
    </source>
</reference>
<keyword evidence="3" id="KW-1185">Reference proteome</keyword>
<dbReference type="EMBL" id="JYDO01000069">
    <property type="protein sequence ID" value="KRZ73024.1"/>
    <property type="molecule type" value="Genomic_DNA"/>
</dbReference>
<keyword evidence="1" id="KW-0812">Transmembrane</keyword>